<protein>
    <submittedName>
        <fullName evidence="1">Uncharacterized protein</fullName>
    </submittedName>
</protein>
<dbReference type="Proteomes" id="UP000234323">
    <property type="component" value="Unassembled WGS sequence"/>
</dbReference>
<dbReference type="EMBL" id="LLXI01006622">
    <property type="protein sequence ID" value="PKY62203.1"/>
    <property type="molecule type" value="Genomic_DNA"/>
</dbReference>
<name>A0A2I1HTQ8_9GLOM</name>
<keyword evidence="2" id="KW-1185">Reference proteome</keyword>
<evidence type="ECO:0000313" key="1">
    <source>
        <dbReference type="EMBL" id="PKY62203.1"/>
    </source>
</evidence>
<gene>
    <name evidence="1" type="ORF">RhiirA4_488280</name>
</gene>
<accession>A0A2I1HTQ8</accession>
<dbReference type="AlphaFoldDB" id="A0A2I1HTQ8"/>
<evidence type="ECO:0000313" key="2">
    <source>
        <dbReference type="Proteomes" id="UP000234323"/>
    </source>
</evidence>
<proteinExistence type="predicted"/>
<reference evidence="1 2" key="1">
    <citation type="submission" date="2015-10" db="EMBL/GenBank/DDBJ databases">
        <title>Genome analyses suggest a sexual origin of heterokaryosis in a supposedly ancient asexual fungus.</title>
        <authorList>
            <person name="Ropars J."/>
            <person name="Sedzielewska K."/>
            <person name="Noel J."/>
            <person name="Charron P."/>
            <person name="Farinelli L."/>
            <person name="Marton T."/>
            <person name="Kruger M."/>
            <person name="Pelin A."/>
            <person name="Brachmann A."/>
            <person name="Corradi N."/>
        </authorList>
    </citation>
    <scope>NUCLEOTIDE SEQUENCE [LARGE SCALE GENOMIC DNA]</scope>
    <source>
        <strain evidence="1 2">A4</strain>
    </source>
</reference>
<comment type="caution">
    <text evidence="1">The sequence shown here is derived from an EMBL/GenBank/DDBJ whole genome shotgun (WGS) entry which is preliminary data.</text>
</comment>
<organism evidence="1 2">
    <name type="scientific">Rhizophagus irregularis</name>
    <dbReference type="NCBI Taxonomy" id="588596"/>
    <lineage>
        <taxon>Eukaryota</taxon>
        <taxon>Fungi</taxon>
        <taxon>Fungi incertae sedis</taxon>
        <taxon>Mucoromycota</taxon>
        <taxon>Glomeromycotina</taxon>
        <taxon>Glomeromycetes</taxon>
        <taxon>Glomerales</taxon>
        <taxon>Glomeraceae</taxon>
        <taxon>Rhizophagus</taxon>
    </lineage>
</organism>
<sequence>MCTVSKAIPLLFKYNYDDYVRKLFFKECFASQDHFSVQNPNEIILPEYLARRNHDIKFRAFRPIVRLKSNKIKWYDYVRNLLRSFNNYIITKYKNFDNNLGNSPLALRMVPLLDFTKNSIDCSD</sequence>